<dbReference type="SUPFAM" id="SSF53244">
    <property type="entry name" value="MurD-like peptide ligases, peptide-binding domain"/>
    <property type="match status" value="1"/>
</dbReference>
<dbReference type="Proteomes" id="UP000282483">
    <property type="component" value="Chromosome"/>
</dbReference>
<protein>
    <recommendedName>
        <fullName evidence="9">Dihydrofolate synthase/folylpolyglutamate synthase</fullName>
        <ecNumber evidence="7">6.3.2.12</ecNumber>
        <ecNumber evidence="8">6.3.2.17</ecNumber>
    </recommendedName>
    <alternativeName>
        <fullName evidence="18">Folylpoly-gamma-glutamate synthetase-dihydrofolate synthetase</fullName>
    </alternativeName>
    <alternativeName>
        <fullName evidence="16">Folylpolyglutamate synthetase</fullName>
    </alternativeName>
    <alternativeName>
        <fullName evidence="17">Tetrahydrofolylpolyglutamate synthase</fullName>
    </alternativeName>
</protein>
<evidence type="ECO:0000256" key="2">
    <source>
        <dbReference type="ARBA" id="ARBA00002714"/>
    </source>
</evidence>
<evidence type="ECO:0000256" key="10">
    <source>
        <dbReference type="ARBA" id="ARBA00022598"/>
    </source>
</evidence>
<evidence type="ECO:0000256" key="14">
    <source>
        <dbReference type="ARBA" id="ARBA00022842"/>
    </source>
</evidence>
<evidence type="ECO:0000256" key="16">
    <source>
        <dbReference type="ARBA" id="ARBA00030048"/>
    </source>
</evidence>
<sequence length="441" mass="48425">MIHEDYELSGNAAENSSAKSKEDWLSYLETFHPIAIDLGLERIKIVAERLGVLGFDCPVITVAGTNGKGSCVALTQAILAAAGYRVGTYTSPHLLDYNERIQIAGKPVSDRELCEAFNCIAEACAEVSLTYFEFGTLAALLLFKQAQLDAIILEVGLGGRLDAVNCVDADISVISMVDLDHMEWLGDTRELIAKEKAGIMRPNKPCVVGDFSLPVSVYEHARLENVFLYRQGQQFDYKKQLYSWSWQSQQQSLTDLPLPKIDLQNAATVLQTIELLSHQFSIRLEAIKEGLKQVFIPGRFQMIEHGDLQFILDVAHNPAGGRCLAKRLTQEPCAGKTHAVVGMLVDKDIRNTLAPLTAQIDQFYLAGLEVSRGATAEQLNQHLRALNAKDSARIFSSPDIAVQEVCKVASKGDRVLVFGSFHTVSLVFAALDSATEKGVIE</sequence>
<dbReference type="OrthoDB" id="9809356at2"/>
<evidence type="ECO:0000259" key="24">
    <source>
        <dbReference type="Pfam" id="PF02875"/>
    </source>
</evidence>
<dbReference type="GO" id="GO:0005737">
    <property type="term" value="C:cytoplasm"/>
    <property type="evidence" value="ECO:0007669"/>
    <property type="project" value="TreeGrafter"/>
</dbReference>
<evidence type="ECO:0000256" key="17">
    <source>
        <dbReference type="ARBA" id="ARBA00030592"/>
    </source>
</evidence>
<evidence type="ECO:0000256" key="4">
    <source>
        <dbReference type="ARBA" id="ARBA00005150"/>
    </source>
</evidence>
<dbReference type="NCBIfam" id="NF008101">
    <property type="entry name" value="PRK10846.1"/>
    <property type="match status" value="1"/>
</dbReference>
<dbReference type="GO" id="GO:0005524">
    <property type="term" value="F:ATP binding"/>
    <property type="evidence" value="ECO:0007669"/>
    <property type="project" value="UniProtKB-KW"/>
</dbReference>
<feature type="domain" description="Mur ligase central" evidence="25">
    <location>
        <begin position="62"/>
        <end position="201"/>
    </location>
</feature>
<dbReference type="GO" id="GO:0046656">
    <property type="term" value="P:folic acid biosynthetic process"/>
    <property type="evidence" value="ECO:0007669"/>
    <property type="project" value="UniProtKB-KW"/>
</dbReference>
<dbReference type="GO" id="GO:0046654">
    <property type="term" value="P:tetrahydrofolate biosynthetic process"/>
    <property type="evidence" value="ECO:0007669"/>
    <property type="project" value="UniProtKB-UniPathway"/>
</dbReference>
<keyword evidence="11" id="KW-0479">Metal-binding</keyword>
<evidence type="ECO:0000256" key="9">
    <source>
        <dbReference type="ARBA" id="ARBA00019357"/>
    </source>
</evidence>
<evidence type="ECO:0000256" key="1">
    <source>
        <dbReference type="ARBA" id="ARBA00001946"/>
    </source>
</evidence>
<keyword evidence="12 23" id="KW-0547">Nucleotide-binding</keyword>
<feature type="domain" description="Mur ligase C-terminal" evidence="24">
    <location>
        <begin position="298"/>
        <end position="421"/>
    </location>
</feature>
<evidence type="ECO:0000256" key="23">
    <source>
        <dbReference type="PIRNR" id="PIRNR001563"/>
    </source>
</evidence>
<dbReference type="NCBIfam" id="TIGR01499">
    <property type="entry name" value="folC"/>
    <property type="match status" value="1"/>
</dbReference>
<evidence type="ECO:0000256" key="19">
    <source>
        <dbReference type="ARBA" id="ARBA00047493"/>
    </source>
</evidence>
<dbReference type="EMBL" id="AP018005">
    <property type="protein sequence ID" value="BBB15270.1"/>
    <property type="molecule type" value="Genomic_DNA"/>
</dbReference>
<comment type="catalytic activity">
    <reaction evidence="21">
        <text>(6R)-5,10-methylenetetrahydrofolyl-(gamma-L-Glu)(n) + L-glutamate + ATP = (6R)-5,10-methylenetetrahydrofolyl-(gamma-L-Glu)(n+1) + ADP + phosphate + H(+)</text>
        <dbReference type="Rhea" id="RHEA:51912"/>
        <dbReference type="Rhea" id="RHEA-COMP:13257"/>
        <dbReference type="Rhea" id="RHEA-COMP:13258"/>
        <dbReference type="ChEBI" id="CHEBI:15378"/>
        <dbReference type="ChEBI" id="CHEBI:29985"/>
        <dbReference type="ChEBI" id="CHEBI:30616"/>
        <dbReference type="ChEBI" id="CHEBI:43474"/>
        <dbReference type="ChEBI" id="CHEBI:136572"/>
        <dbReference type="ChEBI" id="CHEBI:456216"/>
        <dbReference type="EC" id="6.3.2.17"/>
    </reaction>
</comment>
<evidence type="ECO:0000256" key="21">
    <source>
        <dbReference type="ARBA" id="ARBA00049035"/>
    </source>
</evidence>
<dbReference type="InterPro" id="IPR013221">
    <property type="entry name" value="Mur_ligase_cen"/>
</dbReference>
<dbReference type="SUPFAM" id="SSF53623">
    <property type="entry name" value="MurD-like peptide ligases, catalytic domain"/>
    <property type="match status" value="1"/>
</dbReference>
<dbReference type="AlphaFoldDB" id="A0A2Z5UWI2"/>
<comment type="catalytic activity">
    <reaction evidence="20">
        <text>10-formyltetrahydrofolyl-(gamma-L-Glu)(n) + L-glutamate + ATP = 10-formyltetrahydrofolyl-(gamma-L-Glu)(n+1) + ADP + phosphate + H(+)</text>
        <dbReference type="Rhea" id="RHEA:51904"/>
        <dbReference type="Rhea" id="RHEA-COMP:13088"/>
        <dbReference type="Rhea" id="RHEA-COMP:14300"/>
        <dbReference type="ChEBI" id="CHEBI:15378"/>
        <dbReference type="ChEBI" id="CHEBI:29985"/>
        <dbReference type="ChEBI" id="CHEBI:30616"/>
        <dbReference type="ChEBI" id="CHEBI:43474"/>
        <dbReference type="ChEBI" id="CHEBI:134413"/>
        <dbReference type="ChEBI" id="CHEBI:456216"/>
        <dbReference type="EC" id="6.3.2.17"/>
    </reaction>
</comment>
<dbReference type="KEGG" id="rvi:RVIR1_07810"/>
<evidence type="ECO:0000256" key="12">
    <source>
        <dbReference type="ARBA" id="ARBA00022741"/>
    </source>
</evidence>
<keyword evidence="15" id="KW-0289">Folate biosynthesis</keyword>
<evidence type="ECO:0000313" key="27">
    <source>
        <dbReference type="Proteomes" id="UP000282483"/>
    </source>
</evidence>
<dbReference type="InterPro" id="IPR004101">
    <property type="entry name" value="Mur_ligase_C"/>
</dbReference>
<dbReference type="EC" id="6.3.2.12" evidence="7"/>
<dbReference type="PIRSF" id="PIRSF001563">
    <property type="entry name" value="Folylpolyglu_synth"/>
    <property type="match status" value="1"/>
</dbReference>
<evidence type="ECO:0000256" key="8">
    <source>
        <dbReference type="ARBA" id="ARBA00013025"/>
    </source>
</evidence>
<keyword evidence="27" id="KW-1185">Reference proteome</keyword>
<evidence type="ECO:0000259" key="25">
    <source>
        <dbReference type="Pfam" id="PF08245"/>
    </source>
</evidence>
<dbReference type="Gene3D" id="3.90.190.20">
    <property type="entry name" value="Mur ligase, C-terminal domain"/>
    <property type="match status" value="1"/>
</dbReference>
<dbReference type="PANTHER" id="PTHR11136:SF0">
    <property type="entry name" value="DIHYDROFOLATE SYNTHETASE-RELATED"/>
    <property type="match status" value="1"/>
</dbReference>
<comment type="catalytic activity">
    <reaction evidence="22">
        <text>7,8-dihydropteroate + L-glutamate + ATP = 7,8-dihydrofolate + ADP + phosphate + H(+)</text>
        <dbReference type="Rhea" id="RHEA:23584"/>
        <dbReference type="ChEBI" id="CHEBI:15378"/>
        <dbReference type="ChEBI" id="CHEBI:17839"/>
        <dbReference type="ChEBI" id="CHEBI:29985"/>
        <dbReference type="ChEBI" id="CHEBI:30616"/>
        <dbReference type="ChEBI" id="CHEBI:43474"/>
        <dbReference type="ChEBI" id="CHEBI:57451"/>
        <dbReference type="ChEBI" id="CHEBI:456216"/>
        <dbReference type="EC" id="6.3.2.12"/>
    </reaction>
</comment>
<comment type="function">
    <text evidence="2">Functions in two distinct reactions of the de novo folate biosynthetic pathway. Catalyzes the addition of a glutamate residue to dihydropteroate (7,8-dihydropteroate or H2Pte) to form dihydrofolate (7,8-dihydrofolate monoglutamate or H2Pte-Glu). Also catalyzes successive additions of L-glutamate to tetrahydrofolate or 10-formyltetrahydrofolate or 5,10-methylenetetrahydrofolate, leading to folylpolyglutamate derivatives.</text>
</comment>
<evidence type="ECO:0000256" key="13">
    <source>
        <dbReference type="ARBA" id="ARBA00022840"/>
    </source>
</evidence>
<evidence type="ECO:0000313" key="26">
    <source>
        <dbReference type="EMBL" id="BBB15270.1"/>
    </source>
</evidence>
<dbReference type="Pfam" id="PF02875">
    <property type="entry name" value="Mur_ligase_C"/>
    <property type="match status" value="1"/>
</dbReference>
<evidence type="ECO:0000256" key="6">
    <source>
        <dbReference type="ARBA" id="ARBA00011245"/>
    </source>
</evidence>
<dbReference type="InterPro" id="IPR036565">
    <property type="entry name" value="Mur-like_cat_sf"/>
</dbReference>
<dbReference type="EC" id="6.3.2.17" evidence="8"/>
<reference evidence="26 27" key="1">
    <citation type="submission" date="2017-03" db="EMBL/GenBank/DDBJ databases">
        <title>The genome sequence of Candidatus Rickettsiella viridis.</title>
        <authorList>
            <person name="Nikoh N."/>
            <person name="Tsuchida T."/>
            <person name="Yamaguchi K."/>
            <person name="Maeda T."/>
            <person name="Shigenobu S."/>
            <person name="Fukatsu T."/>
        </authorList>
    </citation>
    <scope>NUCLEOTIDE SEQUENCE [LARGE SCALE GENOMIC DNA]</scope>
    <source>
        <strain evidence="26 27">Ap-RA04</strain>
    </source>
</reference>
<dbReference type="PANTHER" id="PTHR11136">
    <property type="entry name" value="FOLYLPOLYGLUTAMATE SYNTHASE-RELATED"/>
    <property type="match status" value="1"/>
</dbReference>
<comment type="subunit">
    <text evidence="6">Monomer.</text>
</comment>
<dbReference type="Pfam" id="PF08245">
    <property type="entry name" value="Mur_ligase_M"/>
    <property type="match status" value="1"/>
</dbReference>
<gene>
    <name evidence="26" type="primary">folC</name>
    <name evidence="26" type="ORF">RVIR1_07810</name>
</gene>
<evidence type="ECO:0000256" key="5">
    <source>
        <dbReference type="ARBA" id="ARBA00008276"/>
    </source>
</evidence>
<name>A0A2Z5UWI2_9COXI</name>
<dbReference type="FunFam" id="3.40.1190.10:FF:000004">
    <property type="entry name" value="Dihydrofolate synthase/folylpolyglutamate synthase"/>
    <property type="match status" value="1"/>
</dbReference>
<evidence type="ECO:0000256" key="15">
    <source>
        <dbReference type="ARBA" id="ARBA00022909"/>
    </source>
</evidence>
<comment type="cofactor">
    <cofactor evidence="1">
        <name>Mg(2+)</name>
        <dbReference type="ChEBI" id="CHEBI:18420"/>
    </cofactor>
</comment>
<comment type="pathway">
    <text evidence="4">Cofactor biosynthesis; tetrahydrofolylpolyglutamate biosynthesis.</text>
</comment>
<evidence type="ECO:0000256" key="20">
    <source>
        <dbReference type="ARBA" id="ARBA00047808"/>
    </source>
</evidence>
<organism evidence="26 27">
    <name type="scientific">Candidatus Rickettsiella viridis</name>
    <dbReference type="NCBI Taxonomy" id="676208"/>
    <lineage>
        <taxon>Bacteria</taxon>
        <taxon>Pseudomonadati</taxon>
        <taxon>Pseudomonadota</taxon>
        <taxon>Gammaproteobacteria</taxon>
        <taxon>Legionellales</taxon>
        <taxon>Coxiellaceae</taxon>
        <taxon>Rickettsiella</taxon>
    </lineage>
</organism>
<dbReference type="GO" id="GO:0004326">
    <property type="term" value="F:tetrahydrofolylpolyglutamate synthase activity"/>
    <property type="evidence" value="ECO:0007669"/>
    <property type="project" value="UniProtKB-EC"/>
</dbReference>
<comment type="pathway">
    <text evidence="3">Cofactor biosynthesis; tetrahydrofolate biosynthesis; 7,8-dihydrofolate from 2-amino-4-hydroxy-6-hydroxymethyl-7,8-dihydropteridine diphosphate and 4-aminobenzoate: step 2/2.</text>
</comment>
<keyword evidence="13 23" id="KW-0067">ATP-binding</keyword>
<dbReference type="RefSeq" id="WP_126322739.1">
    <property type="nucleotide sequence ID" value="NZ_AP018005.1"/>
</dbReference>
<accession>A0A2Z5UWI2</accession>
<evidence type="ECO:0000256" key="11">
    <source>
        <dbReference type="ARBA" id="ARBA00022723"/>
    </source>
</evidence>
<dbReference type="InterPro" id="IPR036615">
    <property type="entry name" value="Mur_ligase_C_dom_sf"/>
</dbReference>
<dbReference type="Gene3D" id="3.40.1190.10">
    <property type="entry name" value="Mur-like, catalytic domain"/>
    <property type="match status" value="1"/>
</dbReference>
<evidence type="ECO:0000256" key="3">
    <source>
        <dbReference type="ARBA" id="ARBA00004799"/>
    </source>
</evidence>
<dbReference type="InterPro" id="IPR001645">
    <property type="entry name" value="Folylpolyglutamate_synth"/>
</dbReference>
<comment type="catalytic activity">
    <reaction evidence="19">
        <text>(6S)-5,6,7,8-tetrahydrofolyl-(gamma-L-Glu)(n) + L-glutamate + ATP = (6S)-5,6,7,8-tetrahydrofolyl-(gamma-L-Glu)(n+1) + ADP + phosphate + H(+)</text>
        <dbReference type="Rhea" id="RHEA:10580"/>
        <dbReference type="Rhea" id="RHEA-COMP:14738"/>
        <dbReference type="Rhea" id="RHEA-COMP:14740"/>
        <dbReference type="ChEBI" id="CHEBI:15378"/>
        <dbReference type="ChEBI" id="CHEBI:29985"/>
        <dbReference type="ChEBI" id="CHEBI:30616"/>
        <dbReference type="ChEBI" id="CHEBI:43474"/>
        <dbReference type="ChEBI" id="CHEBI:141005"/>
        <dbReference type="ChEBI" id="CHEBI:456216"/>
        <dbReference type="EC" id="6.3.2.17"/>
    </reaction>
</comment>
<dbReference type="UniPathway" id="UPA00077">
    <property type="reaction ID" value="UER00157"/>
</dbReference>
<evidence type="ECO:0000256" key="18">
    <source>
        <dbReference type="ARBA" id="ARBA00032510"/>
    </source>
</evidence>
<dbReference type="GO" id="GO:0046872">
    <property type="term" value="F:metal ion binding"/>
    <property type="evidence" value="ECO:0007669"/>
    <property type="project" value="UniProtKB-KW"/>
</dbReference>
<proteinExistence type="inferred from homology"/>
<keyword evidence="14" id="KW-0460">Magnesium</keyword>
<keyword evidence="10 23" id="KW-0436">Ligase</keyword>
<dbReference type="GO" id="GO:0008841">
    <property type="term" value="F:dihydrofolate synthase activity"/>
    <property type="evidence" value="ECO:0007669"/>
    <property type="project" value="UniProtKB-EC"/>
</dbReference>
<evidence type="ECO:0000256" key="7">
    <source>
        <dbReference type="ARBA" id="ARBA00013023"/>
    </source>
</evidence>
<evidence type="ECO:0000256" key="22">
    <source>
        <dbReference type="ARBA" id="ARBA00049161"/>
    </source>
</evidence>
<comment type="similarity">
    <text evidence="5 23">Belongs to the folylpolyglutamate synthase family.</text>
</comment>